<feature type="domain" description="EamA" evidence="2">
    <location>
        <begin position="158"/>
        <end position="290"/>
    </location>
</feature>
<dbReference type="RefSeq" id="WP_310799578.1">
    <property type="nucleotide sequence ID" value="NZ_CP123872.1"/>
</dbReference>
<dbReference type="Proteomes" id="UP001268683">
    <property type="component" value="Chromosome"/>
</dbReference>
<evidence type="ECO:0000313" key="4">
    <source>
        <dbReference type="Proteomes" id="UP001268683"/>
    </source>
</evidence>
<dbReference type="AlphaFoldDB" id="A0AA52EJN7"/>
<feature type="domain" description="EamA" evidence="2">
    <location>
        <begin position="11"/>
        <end position="145"/>
    </location>
</feature>
<dbReference type="KEGG" id="tmk:QGN29_04955"/>
<feature type="transmembrane region" description="Helical" evidence="1">
    <location>
        <begin position="219"/>
        <end position="242"/>
    </location>
</feature>
<dbReference type="GO" id="GO:0016020">
    <property type="term" value="C:membrane"/>
    <property type="evidence" value="ECO:0007669"/>
    <property type="project" value="InterPro"/>
</dbReference>
<feature type="transmembrane region" description="Helical" evidence="1">
    <location>
        <begin position="161"/>
        <end position="177"/>
    </location>
</feature>
<name>A0AA52EJN7_9PROT</name>
<evidence type="ECO:0000259" key="2">
    <source>
        <dbReference type="Pfam" id="PF00892"/>
    </source>
</evidence>
<keyword evidence="4" id="KW-1185">Reference proteome</keyword>
<dbReference type="PANTHER" id="PTHR22911">
    <property type="entry name" value="ACYL-MALONYL CONDENSING ENZYME-RELATED"/>
    <property type="match status" value="1"/>
</dbReference>
<feature type="transmembrane region" description="Helical" evidence="1">
    <location>
        <begin position="249"/>
        <end position="268"/>
    </location>
</feature>
<keyword evidence="1" id="KW-1133">Transmembrane helix</keyword>
<proteinExistence type="predicted"/>
<organism evidence="3 4">
    <name type="scientific">Temperatibacter marinus</name>
    <dbReference type="NCBI Taxonomy" id="1456591"/>
    <lineage>
        <taxon>Bacteria</taxon>
        <taxon>Pseudomonadati</taxon>
        <taxon>Pseudomonadota</taxon>
        <taxon>Alphaproteobacteria</taxon>
        <taxon>Kordiimonadales</taxon>
        <taxon>Temperatibacteraceae</taxon>
        <taxon>Temperatibacter</taxon>
    </lineage>
</organism>
<feature type="transmembrane region" description="Helical" evidence="1">
    <location>
        <begin position="73"/>
        <end position="94"/>
    </location>
</feature>
<reference evidence="3" key="1">
    <citation type="submission" date="2023-04" db="EMBL/GenBank/DDBJ databases">
        <title>Complete genome sequence of Temperatibacter marinus.</title>
        <authorList>
            <person name="Rong J.-C."/>
            <person name="Yi M.-L."/>
            <person name="Zhao Q."/>
        </authorList>
    </citation>
    <scope>NUCLEOTIDE SEQUENCE</scope>
    <source>
        <strain evidence="3">NBRC 110045</strain>
    </source>
</reference>
<feature type="transmembrane region" description="Helical" evidence="1">
    <location>
        <begin position="130"/>
        <end position="149"/>
    </location>
</feature>
<feature type="transmembrane region" description="Helical" evidence="1">
    <location>
        <begin position="100"/>
        <end position="123"/>
    </location>
</feature>
<feature type="transmembrane region" description="Helical" evidence="1">
    <location>
        <begin position="274"/>
        <end position="291"/>
    </location>
</feature>
<dbReference type="PANTHER" id="PTHR22911:SF76">
    <property type="entry name" value="EAMA DOMAIN-CONTAINING PROTEIN"/>
    <property type="match status" value="1"/>
</dbReference>
<dbReference type="SUPFAM" id="SSF103481">
    <property type="entry name" value="Multidrug resistance efflux transporter EmrE"/>
    <property type="match status" value="2"/>
</dbReference>
<feature type="transmembrane region" description="Helical" evidence="1">
    <location>
        <begin position="12"/>
        <end position="31"/>
    </location>
</feature>
<keyword evidence="1" id="KW-0472">Membrane</keyword>
<keyword evidence="1" id="KW-0812">Transmembrane</keyword>
<feature type="transmembrane region" description="Helical" evidence="1">
    <location>
        <begin position="43"/>
        <end position="61"/>
    </location>
</feature>
<feature type="transmembrane region" description="Helical" evidence="1">
    <location>
        <begin position="189"/>
        <end position="207"/>
    </location>
</feature>
<dbReference type="InterPro" id="IPR037185">
    <property type="entry name" value="EmrE-like"/>
</dbReference>
<gene>
    <name evidence="3" type="ORF">QGN29_04955</name>
</gene>
<dbReference type="Pfam" id="PF00892">
    <property type="entry name" value="EamA"/>
    <property type="match status" value="2"/>
</dbReference>
<dbReference type="InterPro" id="IPR000620">
    <property type="entry name" value="EamA_dom"/>
</dbReference>
<evidence type="ECO:0000256" key="1">
    <source>
        <dbReference type="SAM" id="Phobius"/>
    </source>
</evidence>
<accession>A0AA52EJN7</accession>
<dbReference type="EMBL" id="CP123872">
    <property type="protein sequence ID" value="WND03724.1"/>
    <property type="molecule type" value="Genomic_DNA"/>
</dbReference>
<protein>
    <submittedName>
        <fullName evidence="3">DMT family transporter</fullName>
    </submittedName>
</protein>
<sequence>MIDTNLKATAFFAMIIGGLLIAFSPIFMRFSLNISDVSPSAAAFWRVSLALPILFLLMVWQKKSLTFARPKNFLNKDFFLIGLFFAGDLAFWHWSIAYTTVANATLLANLASSFTAIIGYFFFKERFSRTFIGGLVLAIIGAITLMGHSLEASPENFKGDILGILTALCYASYIIATNKARKRWSTLDLMFYSGVFTALLLFPVGLLEDKAFTPEVLLNWWPLLSLSWVSHLLGQSMIMYGLAHISATLGSVSLLIQPVIATLLAALIFDEQLVIYHLTGGVMILTGIYICKKG</sequence>
<evidence type="ECO:0000313" key="3">
    <source>
        <dbReference type="EMBL" id="WND03724.1"/>
    </source>
</evidence>